<dbReference type="EMBL" id="OC914888">
    <property type="protein sequence ID" value="CAD7637224.1"/>
    <property type="molecule type" value="Genomic_DNA"/>
</dbReference>
<keyword evidence="3" id="KW-0687">Ribonucleoprotein</keyword>
<reference evidence="6" key="1">
    <citation type="submission" date="2020-11" db="EMBL/GenBank/DDBJ databases">
        <authorList>
            <person name="Tran Van P."/>
        </authorList>
    </citation>
    <scope>NUCLEOTIDE SEQUENCE</scope>
</reference>
<dbReference type="Pfam" id="PF00572">
    <property type="entry name" value="Ribosomal_L13"/>
    <property type="match status" value="1"/>
</dbReference>
<dbReference type="Gene3D" id="6.10.250.3250">
    <property type="match status" value="1"/>
</dbReference>
<dbReference type="HAMAP" id="MF_01366">
    <property type="entry name" value="Ribosomal_uL13"/>
    <property type="match status" value="1"/>
</dbReference>
<dbReference type="InterPro" id="IPR005822">
    <property type="entry name" value="Ribosomal_uL13"/>
</dbReference>
<dbReference type="PANTHER" id="PTHR11545">
    <property type="entry name" value="RIBOSOMAL PROTEIN L13"/>
    <property type="match status" value="1"/>
</dbReference>
<dbReference type="SUPFAM" id="SSF52161">
    <property type="entry name" value="Ribosomal protein L13"/>
    <property type="match status" value="1"/>
</dbReference>
<evidence type="ECO:0000256" key="1">
    <source>
        <dbReference type="ARBA" id="ARBA00006227"/>
    </source>
</evidence>
<proteinExistence type="inferred from homology"/>
<dbReference type="GO" id="GO:0003735">
    <property type="term" value="F:structural constituent of ribosome"/>
    <property type="evidence" value="ECO:0007669"/>
    <property type="project" value="InterPro"/>
</dbReference>
<dbReference type="GO" id="GO:0017148">
    <property type="term" value="P:negative regulation of translation"/>
    <property type="evidence" value="ECO:0007669"/>
    <property type="project" value="TreeGrafter"/>
</dbReference>
<keyword evidence="7" id="KW-1185">Reference proteome</keyword>
<dbReference type="Proteomes" id="UP000728032">
    <property type="component" value="Unassembled WGS sequence"/>
</dbReference>
<dbReference type="GO" id="GO:0003729">
    <property type="term" value="F:mRNA binding"/>
    <property type="evidence" value="ECO:0007669"/>
    <property type="project" value="TreeGrafter"/>
</dbReference>
<dbReference type="Gene3D" id="3.90.1180.10">
    <property type="entry name" value="Ribosomal protein L13"/>
    <property type="match status" value="1"/>
</dbReference>
<dbReference type="PANTHER" id="PTHR11545:SF3">
    <property type="entry name" value="LARGE RIBOSOMAL SUBUNIT PROTEIN UL13"/>
    <property type="match status" value="1"/>
</dbReference>
<comment type="similarity">
    <text evidence="1">Belongs to the universal ribosomal protein uL13 family.</text>
</comment>
<feature type="non-terminal residue" evidence="6">
    <location>
        <position position="1"/>
    </location>
</feature>
<evidence type="ECO:0000256" key="5">
    <source>
        <dbReference type="ARBA" id="ARBA00035367"/>
    </source>
</evidence>
<dbReference type="GO" id="GO:0022625">
    <property type="term" value="C:cytosolic large ribosomal subunit"/>
    <property type="evidence" value="ECO:0007669"/>
    <property type="project" value="TreeGrafter"/>
</dbReference>
<dbReference type="AlphaFoldDB" id="A0A7R9L8U9"/>
<sequence length="197" mass="22551">MPGLSNKPLIIDGRGHLLGRLASTVAKTLLQGQKVVVVRCEGINISGSFYRNKLKYLSFLRKKCNVNPSRGPYHYRAPSKIFWRTVRGMLPHKTKRGDKALDNLRVVEGIPPPYDRKKRLVVPSALRIVRLNPRRKYCSVGRLSHEVGWKYQSVIETLELKRKAKAAIRFSRVKKDAKLRAEAKKSLEKKLKPLTDQ</sequence>
<name>A0A7R9L8U9_9ACAR</name>
<accession>A0A7R9L8U9</accession>
<gene>
    <name evidence="6" type="ORF">ONB1V03_LOCUS688</name>
</gene>
<dbReference type="InterPro" id="IPR036899">
    <property type="entry name" value="Ribosomal_uL13_sf"/>
</dbReference>
<dbReference type="NCBIfam" id="TIGR01077">
    <property type="entry name" value="L13_A_E"/>
    <property type="match status" value="1"/>
</dbReference>
<protein>
    <recommendedName>
        <fullName evidence="4">Large ribosomal subunit protein uL13</fullName>
    </recommendedName>
    <alternativeName>
        <fullName evidence="5">60S ribosomal protein L13a</fullName>
    </alternativeName>
</protein>
<keyword evidence="2" id="KW-0689">Ribosomal protein</keyword>
<dbReference type="InterPro" id="IPR005755">
    <property type="entry name" value="Ribosomal_uL13_euk/arc"/>
</dbReference>
<dbReference type="OrthoDB" id="1882297at2759"/>
<evidence type="ECO:0000313" key="6">
    <source>
        <dbReference type="EMBL" id="CAD7637224.1"/>
    </source>
</evidence>
<organism evidence="6">
    <name type="scientific">Oppiella nova</name>
    <dbReference type="NCBI Taxonomy" id="334625"/>
    <lineage>
        <taxon>Eukaryota</taxon>
        <taxon>Metazoa</taxon>
        <taxon>Ecdysozoa</taxon>
        <taxon>Arthropoda</taxon>
        <taxon>Chelicerata</taxon>
        <taxon>Arachnida</taxon>
        <taxon>Acari</taxon>
        <taxon>Acariformes</taxon>
        <taxon>Sarcoptiformes</taxon>
        <taxon>Oribatida</taxon>
        <taxon>Brachypylina</taxon>
        <taxon>Oppioidea</taxon>
        <taxon>Oppiidae</taxon>
        <taxon>Oppiella</taxon>
    </lineage>
</organism>
<dbReference type="GO" id="GO:0006412">
    <property type="term" value="P:translation"/>
    <property type="evidence" value="ECO:0007669"/>
    <property type="project" value="InterPro"/>
</dbReference>
<dbReference type="EMBL" id="CAJPVJ010000063">
    <property type="protein sequence ID" value="CAG2160005.1"/>
    <property type="molecule type" value="Genomic_DNA"/>
</dbReference>
<evidence type="ECO:0000256" key="2">
    <source>
        <dbReference type="ARBA" id="ARBA00022980"/>
    </source>
</evidence>
<dbReference type="CDD" id="cd00392">
    <property type="entry name" value="Ribosomal_L13"/>
    <property type="match status" value="1"/>
</dbReference>
<evidence type="ECO:0000313" key="7">
    <source>
        <dbReference type="Proteomes" id="UP000728032"/>
    </source>
</evidence>
<evidence type="ECO:0000256" key="4">
    <source>
        <dbReference type="ARBA" id="ARBA00035201"/>
    </source>
</evidence>
<evidence type="ECO:0000256" key="3">
    <source>
        <dbReference type="ARBA" id="ARBA00023274"/>
    </source>
</evidence>
<dbReference type="FunFam" id="3.90.1180.10:FF:000002">
    <property type="entry name" value="60S ribosomal protein L16"/>
    <property type="match status" value="1"/>
</dbReference>